<accession>A0A9X1VBL7</accession>
<dbReference type="InterPro" id="IPR036927">
    <property type="entry name" value="Cyt_c_oxase-like_su1_sf"/>
</dbReference>
<feature type="transmembrane region" description="Helical" evidence="1">
    <location>
        <begin position="94"/>
        <end position="112"/>
    </location>
</feature>
<evidence type="ECO:0000256" key="1">
    <source>
        <dbReference type="SAM" id="Phobius"/>
    </source>
</evidence>
<keyword evidence="1" id="KW-0812">Transmembrane</keyword>
<protein>
    <submittedName>
        <fullName evidence="2">Uncharacterized protein</fullName>
    </submittedName>
</protein>
<feature type="transmembrane region" description="Helical" evidence="1">
    <location>
        <begin position="147"/>
        <end position="170"/>
    </location>
</feature>
<dbReference type="Proteomes" id="UP001139263">
    <property type="component" value="Unassembled WGS sequence"/>
</dbReference>
<sequence>MMRETEISSQSPPYTVPLRYMTFGVFCFGLFALDMTSQTPSLAVGNPGAASVVAAAHLLTLGSLLSFVMGAVYQLSTVAFLIPLASVRIARWNFWLYAMSFVGLWVTMSQWWEMGFLVFGGALILAIYLYAGTVLVSLCSVKKKDSLWSFIVSAHVYLILAVSVAILLVLTDSGTTPGLNPWMNQLIATHIILAVGGFFTLLLMGFSYKLFPMFTLAHGYRVHWYRPTLWLVHISILLAIAGIWSHIDGITYSGMAVGTGAFVFHAFSLRDMFVHRMRKRPESPMQAARWALLAGVLGLVLLAFVQWLHPDEQAGWQSVVILYLLGCVTLTVMAYAYKILPFLIWSHRSRHDPGAGKPATIADLLNVRQSQPVFLSFGAGVLLFTVGSGLMWQWITWTGTVVTAVAILIFCVQMVLVLTKLKEKKSS</sequence>
<reference evidence="2" key="1">
    <citation type="submission" date="2022-03" db="EMBL/GenBank/DDBJ databases">
        <title>Draft Genome Sequence of Firmicute Strain S0AB, a Heterotrophic Iron/Sulfur-Oxidizing Extreme Acidophile.</title>
        <authorList>
            <person name="Vergara E."/>
            <person name="Pakostova E."/>
            <person name="Johnson D.B."/>
            <person name="Holmes D.S."/>
        </authorList>
    </citation>
    <scope>NUCLEOTIDE SEQUENCE</scope>
    <source>
        <strain evidence="2">S0AB</strain>
    </source>
</reference>
<feature type="transmembrane region" description="Helical" evidence="1">
    <location>
        <begin position="55"/>
        <end position="82"/>
    </location>
</feature>
<dbReference type="AlphaFoldDB" id="A0A9X1VBL7"/>
<evidence type="ECO:0000313" key="2">
    <source>
        <dbReference type="EMBL" id="MCI0184489.1"/>
    </source>
</evidence>
<feature type="transmembrane region" description="Helical" evidence="1">
    <location>
        <begin position="290"/>
        <end position="308"/>
    </location>
</feature>
<feature type="transmembrane region" description="Helical" evidence="1">
    <location>
        <begin position="373"/>
        <end position="395"/>
    </location>
</feature>
<feature type="transmembrane region" description="Helical" evidence="1">
    <location>
        <begin position="118"/>
        <end position="140"/>
    </location>
</feature>
<gene>
    <name evidence="2" type="ORF">MM817_02786</name>
</gene>
<proteinExistence type="predicted"/>
<dbReference type="EMBL" id="JALBUF010000015">
    <property type="protein sequence ID" value="MCI0184489.1"/>
    <property type="molecule type" value="Genomic_DNA"/>
</dbReference>
<keyword evidence="3" id="KW-1185">Reference proteome</keyword>
<keyword evidence="1" id="KW-1133">Transmembrane helix</keyword>
<keyword evidence="1" id="KW-0472">Membrane</keyword>
<comment type="caution">
    <text evidence="2">The sequence shown here is derived from an EMBL/GenBank/DDBJ whole genome shotgun (WGS) entry which is preliminary data.</text>
</comment>
<organism evidence="2 3">
    <name type="scientific">Sulfoacidibacillus ferrooxidans</name>
    <dbReference type="NCBI Taxonomy" id="2005001"/>
    <lineage>
        <taxon>Bacteria</taxon>
        <taxon>Bacillati</taxon>
        <taxon>Bacillota</taxon>
        <taxon>Bacilli</taxon>
        <taxon>Bacillales</taxon>
        <taxon>Alicyclobacillaceae</taxon>
        <taxon>Sulfoacidibacillus</taxon>
    </lineage>
</organism>
<evidence type="ECO:0000313" key="3">
    <source>
        <dbReference type="Proteomes" id="UP001139263"/>
    </source>
</evidence>
<feature type="transmembrane region" description="Helical" evidence="1">
    <location>
        <begin position="401"/>
        <end position="419"/>
    </location>
</feature>
<feature type="transmembrane region" description="Helical" evidence="1">
    <location>
        <begin position="250"/>
        <end position="269"/>
    </location>
</feature>
<dbReference type="RefSeq" id="WP_241716213.1">
    <property type="nucleotide sequence ID" value="NZ_JALBUF010000015.1"/>
</dbReference>
<feature type="transmembrane region" description="Helical" evidence="1">
    <location>
        <begin position="182"/>
        <end position="203"/>
    </location>
</feature>
<name>A0A9X1VBL7_9BACL</name>
<dbReference type="Gene3D" id="1.20.210.10">
    <property type="entry name" value="Cytochrome c oxidase-like, subunit I domain"/>
    <property type="match status" value="1"/>
</dbReference>
<feature type="transmembrane region" description="Helical" evidence="1">
    <location>
        <begin position="320"/>
        <end position="340"/>
    </location>
</feature>
<feature type="transmembrane region" description="Helical" evidence="1">
    <location>
        <begin position="224"/>
        <end position="244"/>
    </location>
</feature>